<reference evidence="1 2" key="1">
    <citation type="submission" date="2019-02" db="EMBL/GenBank/DDBJ databases">
        <authorList>
            <person name="Lehtovirta-Morley E L."/>
        </authorList>
    </citation>
    <scope>NUCLEOTIDE SEQUENCE [LARGE SCALE GENOMIC DNA]</scope>
    <source>
        <strain evidence="1">NFRAN1</strain>
    </source>
</reference>
<accession>A0A484I7X1</accession>
<dbReference type="AlphaFoldDB" id="A0A484I7X1"/>
<evidence type="ECO:0000313" key="2">
    <source>
        <dbReference type="Proteomes" id="UP000294299"/>
    </source>
</evidence>
<keyword evidence="2" id="KW-1185">Reference proteome</keyword>
<dbReference type="Proteomes" id="UP000294299">
    <property type="component" value="Chromosome NFRAN"/>
</dbReference>
<gene>
    <name evidence="1" type="ORF">NFRAN_1527</name>
</gene>
<dbReference type="Gene3D" id="3.30.450.20">
    <property type="entry name" value="PAS domain"/>
    <property type="match status" value="1"/>
</dbReference>
<dbReference type="KEGG" id="nfn:NFRAN_1527"/>
<sequence>MKVTLTILLLSILIAQRKTQNNKNPCKILENHIRNAGAILNMTSQLPQVGEVPLFNLLNQSLTSLHTIPQDVDIQKRLVAQNILSSYKDFRDGFMIPFMIPNGDIYPYETFSRQIMATLANLGFRGYFKGVTDTNEIYIGNPFISVSLGRLQSVIVFQVFSLDDNSSLVGVWAGGLDFVGTLNEELQSINFTSSDGYTHVIYVGYNGQKIADSDVNRSMMPESLPISLVLETPYRDNQV</sequence>
<organism evidence="1 2">
    <name type="scientific">Candidatus Nitrosocosmicus franklandianus</name>
    <dbReference type="NCBI Taxonomy" id="1798806"/>
    <lineage>
        <taxon>Archaea</taxon>
        <taxon>Nitrososphaerota</taxon>
        <taxon>Nitrososphaeria</taxon>
        <taxon>Nitrososphaerales</taxon>
        <taxon>Nitrososphaeraceae</taxon>
        <taxon>Candidatus Nitrosocosmicus</taxon>
    </lineage>
</organism>
<proteinExistence type="predicted"/>
<protein>
    <submittedName>
        <fullName evidence="1">Uncharacterized protein</fullName>
    </submittedName>
</protein>
<evidence type="ECO:0000313" key="1">
    <source>
        <dbReference type="EMBL" id="VFJ13849.1"/>
    </source>
</evidence>
<name>A0A484I7X1_9ARCH</name>
<dbReference type="EMBL" id="LR216287">
    <property type="protein sequence ID" value="VFJ13849.1"/>
    <property type="molecule type" value="Genomic_DNA"/>
</dbReference>